<dbReference type="PANTHER" id="PTHR34610:SF4">
    <property type="entry name" value="SLL8027 PROTEIN"/>
    <property type="match status" value="1"/>
</dbReference>
<dbReference type="AlphaFoldDB" id="A0A3P1BJL2"/>
<accession>A0A3P1BJL2</accession>
<dbReference type="OrthoDB" id="597986at2"/>
<dbReference type="NCBIfam" id="TIGR00305">
    <property type="entry name" value="putative toxin-antitoxin system toxin component, PIN family"/>
    <property type="match status" value="1"/>
</dbReference>
<keyword evidence="3" id="KW-1185">Reference proteome</keyword>
<dbReference type="SUPFAM" id="SSF88723">
    <property type="entry name" value="PIN domain-like"/>
    <property type="match status" value="1"/>
</dbReference>
<comment type="caution">
    <text evidence="2">The sequence shown here is derived from an EMBL/GenBank/DDBJ whole genome shotgun (WGS) entry which is preliminary data.</text>
</comment>
<organism evidence="2 3">
    <name type="scientific">Larkinella rosea</name>
    <dbReference type="NCBI Taxonomy" id="2025312"/>
    <lineage>
        <taxon>Bacteria</taxon>
        <taxon>Pseudomonadati</taxon>
        <taxon>Bacteroidota</taxon>
        <taxon>Cytophagia</taxon>
        <taxon>Cytophagales</taxon>
        <taxon>Spirosomataceae</taxon>
        <taxon>Larkinella</taxon>
    </lineage>
</organism>
<evidence type="ECO:0000259" key="1">
    <source>
        <dbReference type="Pfam" id="PF13470"/>
    </source>
</evidence>
<dbReference type="InterPro" id="IPR002716">
    <property type="entry name" value="PIN_dom"/>
</dbReference>
<evidence type="ECO:0000313" key="2">
    <source>
        <dbReference type="EMBL" id="RRB01013.1"/>
    </source>
</evidence>
<name>A0A3P1BJL2_9BACT</name>
<feature type="domain" description="PIN" evidence="1">
    <location>
        <begin position="2"/>
        <end position="111"/>
    </location>
</feature>
<dbReference type="InterPro" id="IPR029060">
    <property type="entry name" value="PIN-like_dom_sf"/>
</dbReference>
<dbReference type="EMBL" id="RQJO01000010">
    <property type="protein sequence ID" value="RRB01013.1"/>
    <property type="molecule type" value="Genomic_DNA"/>
</dbReference>
<proteinExistence type="predicted"/>
<dbReference type="InterPro" id="IPR002850">
    <property type="entry name" value="PIN_toxin-like"/>
</dbReference>
<dbReference type="Pfam" id="PF13470">
    <property type="entry name" value="PIN_3"/>
    <property type="match status" value="1"/>
</dbReference>
<dbReference type="PANTHER" id="PTHR34610">
    <property type="entry name" value="SSL7007 PROTEIN"/>
    <property type="match status" value="1"/>
</dbReference>
<sequence>MRIILDTNIYVSALISKNFRQRLSRIFDDLSIHILTDSLLMAEIEEVITRPKISKYLTPTDRDSFVTYLKNRCELVDVTSLVSISPDPDDDFLLALSKDGQANYLITGNKRDLLDLKQFEDTRIVTLTELLSLLG</sequence>
<dbReference type="RefSeq" id="WP_124877475.1">
    <property type="nucleotide sequence ID" value="NZ_RQJO01000010.1"/>
</dbReference>
<evidence type="ECO:0000313" key="3">
    <source>
        <dbReference type="Proteomes" id="UP000271925"/>
    </source>
</evidence>
<gene>
    <name evidence="2" type="ORF">EHT25_22800</name>
</gene>
<protein>
    <submittedName>
        <fullName evidence="2">Putative toxin-antitoxin system toxin component, PIN family</fullName>
    </submittedName>
</protein>
<dbReference type="Proteomes" id="UP000271925">
    <property type="component" value="Unassembled WGS sequence"/>
</dbReference>
<reference evidence="2 3" key="1">
    <citation type="submission" date="2018-11" db="EMBL/GenBank/DDBJ databases">
        <authorList>
            <person name="Zhou Z."/>
            <person name="Wang G."/>
        </authorList>
    </citation>
    <scope>NUCLEOTIDE SEQUENCE [LARGE SCALE GENOMIC DNA]</scope>
    <source>
        <strain evidence="2 3">KCTC52004</strain>
    </source>
</reference>